<protein>
    <submittedName>
        <fullName evidence="1">Exported protein</fullName>
    </submittedName>
</protein>
<comment type="caution">
    <text evidence="1">The sequence shown here is derived from an EMBL/GenBank/DDBJ whole genome shotgun (WGS) entry which is preliminary data.</text>
</comment>
<reference evidence="1 2" key="2">
    <citation type="submission" date="2013-04" db="EMBL/GenBank/DDBJ databases">
        <title>Comparative genomics of 12 strains of Erwinia amylovora identifies a pan-genome with a large conserved core and provides insights into host specificity.</title>
        <authorList>
            <person name="Mann R.A."/>
            <person name="Smits T.H.M."/>
            <person name="Buehlmann A."/>
            <person name="Blom J."/>
            <person name="Goesmann A."/>
            <person name="Frey J.E."/>
            <person name="Plummer K.M."/>
            <person name="Beer S.V."/>
            <person name="Luck J."/>
            <person name="Duffy B."/>
            <person name="Rodoni B."/>
        </authorList>
    </citation>
    <scope>NUCLEOTIDE SEQUENCE [LARGE SCALE GENOMIC DNA]</scope>
    <source>
        <strain evidence="2">CFBP 1232</strain>
    </source>
</reference>
<proteinExistence type="predicted"/>
<dbReference type="AlphaFoldDB" id="A0A831A4N6"/>
<dbReference type="GeneID" id="97607344"/>
<reference evidence="1 2" key="1">
    <citation type="submission" date="2012-11" db="EMBL/GenBank/DDBJ databases">
        <authorList>
            <person name="Linke B."/>
        </authorList>
    </citation>
    <scope>NUCLEOTIDE SEQUENCE [LARGE SCALE GENOMIC DNA]</scope>
    <source>
        <strain evidence="2">CFBP 1232</strain>
    </source>
</reference>
<dbReference type="EMBL" id="CAPB01000039">
    <property type="protein sequence ID" value="CCO95229.1"/>
    <property type="molecule type" value="Genomic_DNA"/>
</dbReference>
<dbReference type="RefSeq" id="WP_004160249.1">
    <property type="nucleotide sequence ID" value="NZ_BAYW01000031.1"/>
</dbReference>
<evidence type="ECO:0000313" key="1">
    <source>
        <dbReference type="EMBL" id="CCO95229.1"/>
    </source>
</evidence>
<name>A0A831A4N6_ERWAM</name>
<sequence length="129" mass="15180">MPMVNLIKKTCAFALLMSLFFCVFLMFVKIMAYQNAIKYDSMWSNGRKCELVIYIPDYRPYGGIGRVLRMFSNQSFFIVYDTNGKKLKSSAWYFWKAQFSNLVSPEWHGKYAVYPTSDGWDGWRLPECN</sequence>
<organism evidence="1 2">
    <name type="scientific">Erwinia amylovora NBRC 12687 = CFBP 1232</name>
    <dbReference type="NCBI Taxonomy" id="1219359"/>
    <lineage>
        <taxon>Bacteria</taxon>
        <taxon>Pseudomonadati</taxon>
        <taxon>Pseudomonadota</taxon>
        <taxon>Gammaproteobacteria</taxon>
        <taxon>Enterobacterales</taxon>
        <taxon>Erwiniaceae</taxon>
        <taxon>Erwinia</taxon>
    </lineage>
</organism>
<dbReference type="Proteomes" id="UP000013111">
    <property type="component" value="Unassembled WGS sequence"/>
</dbReference>
<gene>
    <name evidence="1" type="ORF">BN437_3328</name>
</gene>
<accession>A0A831A4N6</accession>
<evidence type="ECO:0000313" key="2">
    <source>
        <dbReference type="Proteomes" id="UP000013111"/>
    </source>
</evidence>